<dbReference type="Proteomes" id="UP000032545">
    <property type="component" value="Unassembled WGS sequence"/>
</dbReference>
<dbReference type="SMART" id="SM00108">
    <property type="entry name" value="B_lectin"/>
    <property type="match status" value="1"/>
</dbReference>
<dbReference type="PROSITE" id="PS50927">
    <property type="entry name" value="BULB_LECTIN"/>
    <property type="match status" value="1"/>
</dbReference>
<reference evidence="3 4" key="2">
    <citation type="journal article" date="2016" name="Genome Announc.">
        <title>Permanent Draft Genome Sequences for Two Variants of Frankia sp. Strain CpI1, the First Frankia Strain Isolated from Root Nodules of Comptonia peregrina.</title>
        <authorList>
            <person name="Oshone R."/>
            <person name="Hurst S.G.IV."/>
            <person name="Abebe-Akele F."/>
            <person name="Simpson S."/>
            <person name="Morris K."/>
            <person name="Thomas W.K."/>
            <person name="Tisa L.S."/>
        </authorList>
    </citation>
    <scope>NUCLEOTIDE SEQUENCE [LARGE SCALE GENOMIC DNA]</scope>
    <source>
        <strain evidence="4">CpI1-S</strain>
    </source>
</reference>
<dbReference type="EMBL" id="JYFN01000002">
    <property type="protein sequence ID" value="KJE25163.1"/>
    <property type="molecule type" value="Genomic_DNA"/>
</dbReference>
<dbReference type="OrthoDB" id="516973at2"/>
<dbReference type="Gene3D" id="2.90.10.10">
    <property type="entry name" value="Bulb-type lectin domain"/>
    <property type="match status" value="2"/>
</dbReference>
<dbReference type="AlphaFoldDB" id="A0A0D8BLM8"/>
<feature type="signal peptide" evidence="1">
    <location>
        <begin position="1"/>
        <end position="26"/>
    </location>
</feature>
<evidence type="ECO:0000313" key="3">
    <source>
        <dbReference type="EMBL" id="KJE25163.1"/>
    </source>
</evidence>
<feature type="chain" id="PRO_5002326974" evidence="1">
    <location>
        <begin position="27"/>
        <end position="334"/>
    </location>
</feature>
<accession>A0A0D8BLM8</accession>
<reference evidence="4" key="1">
    <citation type="submission" date="2015-02" db="EMBL/GenBank/DDBJ databases">
        <title>Draft Genome of Frankia sp. CpI1-S.</title>
        <authorList>
            <person name="Oshone R.T."/>
            <person name="Ngom M."/>
            <person name="Ghodhbane-Gtari F."/>
            <person name="Gtari M."/>
            <person name="Morris K."/>
            <person name="Thomas K."/>
            <person name="Sen A."/>
            <person name="Tisa L.S."/>
        </authorList>
    </citation>
    <scope>NUCLEOTIDE SEQUENCE [LARGE SCALE GENOMIC DNA]</scope>
    <source>
        <strain evidence="4">CpI1-S</strain>
    </source>
</reference>
<keyword evidence="1" id="KW-0732">Signal</keyword>
<evidence type="ECO:0000256" key="1">
    <source>
        <dbReference type="SAM" id="SignalP"/>
    </source>
</evidence>
<keyword evidence="4" id="KW-1185">Reference proteome</keyword>
<comment type="caution">
    <text evidence="3">The sequence shown here is derived from an EMBL/GenBank/DDBJ whole genome shotgun (WGS) entry which is preliminary data.</text>
</comment>
<protein>
    <submittedName>
        <fullName evidence="3">D-mannose binding lectin</fullName>
    </submittedName>
</protein>
<dbReference type="GO" id="GO:0030246">
    <property type="term" value="F:carbohydrate binding"/>
    <property type="evidence" value="ECO:0007669"/>
    <property type="project" value="UniProtKB-KW"/>
</dbReference>
<dbReference type="InterPro" id="IPR001480">
    <property type="entry name" value="Bulb-type_lectin_dom"/>
</dbReference>
<evidence type="ECO:0000313" key="4">
    <source>
        <dbReference type="Proteomes" id="UP000032545"/>
    </source>
</evidence>
<organism evidence="3 4">
    <name type="scientific">Frankia torreyi</name>
    <dbReference type="NCBI Taxonomy" id="1856"/>
    <lineage>
        <taxon>Bacteria</taxon>
        <taxon>Bacillati</taxon>
        <taxon>Actinomycetota</taxon>
        <taxon>Actinomycetes</taxon>
        <taxon>Frankiales</taxon>
        <taxon>Frankiaceae</taxon>
        <taxon>Frankia</taxon>
    </lineage>
</organism>
<name>A0A0D8BLM8_9ACTN</name>
<proteinExistence type="predicted"/>
<feature type="domain" description="Bulb-type lectin" evidence="2">
    <location>
        <begin position="223"/>
        <end position="330"/>
    </location>
</feature>
<evidence type="ECO:0000259" key="2">
    <source>
        <dbReference type="PROSITE" id="PS50927"/>
    </source>
</evidence>
<sequence length="334" mass="35870" precursor="true">MKRYSSVAFLAVLFATLMVFPGVAMAAGKCGNWHPGGGKVRQTYLKSGSSGSHEYLVTVDFRFSDSDISALACTGSSALEVDVEAYGGLNKAGGYRGWDSNLPHAYLDTEAFDGNPRVLTVGTSNAADLKSNVDYFTKIHLIEVGPTKDYSEIYLNFQRGHWAKKTSPKEQASCVSHGGSDPAWCVFGDESHAMKSELGTAPRIALNVDYETDDAGYWGNYRTTDLVHGNRLAPGDKIFSPNGLNYLSMQADGNLVEYIPGGRAVWASGTGTPEAILLAQDDGNFVVVAPGNRAVWSTGTGRRDTVLSLQDDRNLVAYAPGHIAVWSNNIAGRP</sequence>
<dbReference type="SUPFAM" id="SSF51110">
    <property type="entry name" value="alpha-D-mannose-specific plant lectins"/>
    <property type="match status" value="1"/>
</dbReference>
<keyword evidence="3" id="KW-0430">Lectin</keyword>
<dbReference type="PATRIC" id="fig|1502723.3.peg.334"/>
<gene>
    <name evidence="3" type="ORF">FF36_00296</name>
</gene>
<dbReference type="InterPro" id="IPR036426">
    <property type="entry name" value="Bulb-type_lectin_dom_sf"/>
</dbReference>